<accession>A0A1T4MYI6</accession>
<reference evidence="2 3" key="1">
    <citation type="submission" date="2017-02" db="EMBL/GenBank/DDBJ databases">
        <authorList>
            <person name="Peterson S.W."/>
        </authorList>
    </citation>
    <scope>NUCLEOTIDE SEQUENCE [LARGE SCALE GENOMIC DNA]</scope>
    <source>
        <strain evidence="2 3">ATCC BAA-908</strain>
    </source>
</reference>
<organism evidence="2 3">
    <name type="scientific">Treponema porcinum</name>
    <dbReference type="NCBI Taxonomy" id="261392"/>
    <lineage>
        <taxon>Bacteria</taxon>
        <taxon>Pseudomonadati</taxon>
        <taxon>Spirochaetota</taxon>
        <taxon>Spirochaetia</taxon>
        <taxon>Spirochaetales</taxon>
        <taxon>Treponemataceae</taxon>
        <taxon>Treponema</taxon>
    </lineage>
</organism>
<dbReference type="EMBL" id="FUWG01000018">
    <property type="protein sequence ID" value="SJZ72129.1"/>
    <property type="molecule type" value="Genomic_DNA"/>
</dbReference>
<dbReference type="Gene3D" id="2.60.40.10">
    <property type="entry name" value="Immunoglobulins"/>
    <property type="match status" value="1"/>
</dbReference>
<feature type="chain" id="PRO_5013114899" description="Tetratricopeptide repeat-containing protein" evidence="1">
    <location>
        <begin position="22"/>
        <end position="299"/>
    </location>
</feature>
<dbReference type="Gene3D" id="1.25.40.10">
    <property type="entry name" value="Tetratricopeptide repeat domain"/>
    <property type="match status" value="1"/>
</dbReference>
<protein>
    <recommendedName>
        <fullName evidence="4">Tetratricopeptide repeat-containing protein</fullName>
    </recommendedName>
</protein>
<dbReference type="InterPro" id="IPR013783">
    <property type="entry name" value="Ig-like_fold"/>
</dbReference>
<keyword evidence="1" id="KW-0732">Signal</keyword>
<dbReference type="SUPFAM" id="SSF48452">
    <property type="entry name" value="TPR-like"/>
    <property type="match status" value="1"/>
</dbReference>
<evidence type="ECO:0000313" key="3">
    <source>
        <dbReference type="Proteomes" id="UP000190423"/>
    </source>
</evidence>
<evidence type="ECO:0008006" key="4">
    <source>
        <dbReference type="Google" id="ProtNLM"/>
    </source>
</evidence>
<dbReference type="Proteomes" id="UP000190423">
    <property type="component" value="Unassembled WGS sequence"/>
</dbReference>
<dbReference type="AlphaFoldDB" id="A0A1T4MYI6"/>
<dbReference type="InterPro" id="IPR011990">
    <property type="entry name" value="TPR-like_helical_dom_sf"/>
</dbReference>
<sequence>MKSRFFALLAAALLSAPTFSAERPIIRDLFASSIKGTAINLSWELPESASPAITKLLVYRDIKPICSFYDLSEKTPLAELPPSSISYSDTAGDFKDYYYAVIADTSSGPYDIILPSINATVSGTHLKVPVPQKTGAASTASAKEKLYSPNGLRETPLPFLDLIESQNKKSLKMSDSTYMIARELGNDSEIRKNIISEPYIFEEDLVSPDGGDAFLLFEILRTTFIQKKYKEAEAALERLIGTNRTKDITNRATFYLAETYYFSADYKNAAQTFLKVYDVYPAAAKRWLDSTLDLYTIPE</sequence>
<name>A0A1T4MYI6_TREPO</name>
<evidence type="ECO:0000256" key="1">
    <source>
        <dbReference type="SAM" id="SignalP"/>
    </source>
</evidence>
<evidence type="ECO:0000313" key="2">
    <source>
        <dbReference type="EMBL" id="SJZ72129.1"/>
    </source>
</evidence>
<gene>
    <name evidence="2" type="ORF">SAMN02745149_02136</name>
</gene>
<keyword evidence="3" id="KW-1185">Reference proteome</keyword>
<dbReference type="STRING" id="261392.SAMN02745149_02136"/>
<feature type="signal peptide" evidence="1">
    <location>
        <begin position="1"/>
        <end position="21"/>
    </location>
</feature>
<proteinExistence type="predicted"/>